<comment type="caution">
    <text evidence="2">The sequence shown here is derived from an EMBL/GenBank/DDBJ whole genome shotgun (WGS) entry which is preliminary data.</text>
</comment>
<dbReference type="InterPro" id="IPR014794">
    <property type="entry name" value="DUF1779"/>
</dbReference>
<evidence type="ECO:0000313" key="2">
    <source>
        <dbReference type="EMBL" id="PLT31717.1"/>
    </source>
</evidence>
<dbReference type="InterPro" id="IPR036209">
    <property type="entry name" value="YwmB-like_sf"/>
</dbReference>
<protein>
    <recommendedName>
        <fullName evidence="4">TATA-box binding protein</fullName>
    </recommendedName>
</protein>
<feature type="transmembrane region" description="Helical" evidence="1">
    <location>
        <begin position="42"/>
        <end position="59"/>
    </location>
</feature>
<dbReference type="Gene3D" id="3.30.2030.10">
    <property type="entry name" value="YwmB-like"/>
    <property type="match status" value="1"/>
</dbReference>
<sequence length="286" mass="33025">MKSQSHTPQGAVIKWRQTPGMIYPLSVTLLLMRRSCTMSKKYIHILIYAALAGFIYLFSGNTTTIAKNGTDLERIVKVLQSHDEMEIKEWSVFARGIDEETNTTDQYYKKVHDFKKKYAEFDWKQAENDNSLTAAGTRKNKQTGTLETIKIMMTLTKSNPTTYILYETKGTQWTEDNLLYIKWDFLLRTNDIFRENPSIFTCIKGEINDKIGKVLSFYVNEMVDEFLAHEIESIKEENFVSVSAHSTEFNSFLMKDQMNLQLAMRKEGLGGKTTFVVGTPIITFEY</sequence>
<keyword evidence="3" id="KW-1185">Reference proteome</keyword>
<proteinExistence type="predicted"/>
<gene>
    <name evidence="2" type="ORF">CUU66_00700</name>
</gene>
<dbReference type="OrthoDB" id="2374820at2"/>
<organism evidence="2 3">
    <name type="scientific">Peribacillus deserti</name>
    <dbReference type="NCBI Taxonomy" id="673318"/>
    <lineage>
        <taxon>Bacteria</taxon>
        <taxon>Bacillati</taxon>
        <taxon>Bacillota</taxon>
        <taxon>Bacilli</taxon>
        <taxon>Bacillales</taxon>
        <taxon>Bacillaceae</taxon>
        <taxon>Peribacillus</taxon>
    </lineage>
</organism>
<evidence type="ECO:0008006" key="4">
    <source>
        <dbReference type="Google" id="ProtNLM"/>
    </source>
</evidence>
<dbReference type="Gene3D" id="3.30.360.40">
    <property type="entry name" value="YwmB-like"/>
    <property type="match status" value="1"/>
</dbReference>
<evidence type="ECO:0000256" key="1">
    <source>
        <dbReference type="SAM" id="Phobius"/>
    </source>
</evidence>
<dbReference type="Pfam" id="PF08680">
    <property type="entry name" value="DUF1779"/>
    <property type="match status" value="1"/>
</dbReference>
<accession>A0A2N5MBJ6</accession>
<keyword evidence="1" id="KW-0812">Transmembrane</keyword>
<keyword evidence="1" id="KW-0472">Membrane</keyword>
<keyword evidence="1" id="KW-1133">Transmembrane helix</keyword>
<evidence type="ECO:0000313" key="3">
    <source>
        <dbReference type="Proteomes" id="UP000234748"/>
    </source>
</evidence>
<reference evidence="2 3" key="1">
    <citation type="submission" date="2017-11" db="EMBL/GenBank/DDBJ databases">
        <title>Comparitive Functional Genomics of Dry Heat Resistant strains isolated from the Viking Spacecraft.</title>
        <authorList>
            <person name="Seuylemezian A."/>
            <person name="Cooper K."/>
            <person name="Vaishampayan P."/>
        </authorList>
    </citation>
    <scope>NUCLEOTIDE SEQUENCE [LARGE SCALE GENOMIC DNA]</scope>
    <source>
        <strain evidence="2 3">V1-29</strain>
    </source>
</reference>
<dbReference type="AlphaFoldDB" id="A0A2N5MBJ6"/>
<dbReference type="Proteomes" id="UP000234748">
    <property type="component" value="Unassembled WGS sequence"/>
</dbReference>
<dbReference type="SUPFAM" id="SSF143842">
    <property type="entry name" value="YwmB-like"/>
    <property type="match status" value="1"/>
</dbReference>
<dbReference type="EMBL" id="PGUY01000002">
    <property type="protein sequence ID" value="PLT31717.1"/>
    <property type="molecule type" value="Genomic_DNA"/>
</dbReference>
<name>A0A2N5MBJ6_9BACI</name>